<proteinExistence type="predicted"/>
<name>A0A4V6QF78_9MYCO</name>
<dbReference type="AlphaFoldDB" id="A0A4V6QF78"/>
<comment type="caution">
    <text evidence="1">The sequence shown here is derived from an EMBL/GenBank/DDBJ whole genome shotgun (WGS) entry which is preliminary data.</text>
</comment>
<evidence type="ECO:0000313" key="2">
    <source>
        <dbReference type="Proteomes" id="UP000295117"/>
    </source>
</evidence>
<accession>A0A4V6QF78</accession>
<evidence type="ECO:0008006" key="3">
    <source>
        <dbReference type="Google" id="ProtNLM"/>
    </source>
</evidence>
<dbReference type="Proteomes" id="UP000295117">
    <property type="component" value="Unassembled WGS sequence"/>
</dbReference>
<dbReference type="RefSeq" id="WP_134069496.1">
    <property type="nucleotide sequence ID" value="NZ_PECH01000001.1"/>
</dbReference>
<gene>
    <name evidence="1" type="ORF">DE4585_00330</name>
</gene>
<reference evidence="1 2" key="1">
    <citation type="journal article" date="2019" name="Sci. Rep.">
        <title>Extended insight into the Mycobacterium chelonae-abscessus complex through whole genome sequencing of Mycobacterium salmoniphilum outbreak and Mycobacterium salmoniphilum-like strains.</title>
        <authorList>
            <person name="Behra P.R.K."/>
            <person name="Das S."/>
            <person name="Pettersson B.M.F."/>
            <person name="Shirreff L."/>
            <person name="DuCote T."/>
            <person name="Jacobsson K.G."/>
            <person name="Ennis D.G."/>
            <person name="Kirsebom L.A."/>
        </authorList>
    </citation>
    <scope>NUCLEOTIDE SEQUENCE [LARGE SCALE GENOMIC DNA]</scope>
    <source>
        <strain evidence="1 2">DE 4585</strain>
    </source>
</reference>
<organism evidence="1 2">
    <name type="scientific">Mycobacteroides salmoniphilum</name>
    <dbReference type="NCBI Taxonomy" id="404941"/>
    <lineage>
        <taxon>Bacteria</taxon>
        <taxon>Bacillati</taxon>
        <taxon>Actinomycetota</taxon>
        <taxon>Actinomycetes</taxon>
        <taxon>Mycobacteriales</taxon>
        <taxon>Mycobacteriaceae</taxon>
        <taxon>Mycobacteroides</taxon>
    </lineage>
</organism>
<protein>
    <recommendedName>
        <fullName evidence="3">Helix-turn-helix domain protein</fullName>
    </recommendedName>
</protein>
<dbReference type="EMBL" id="PECH01000001">
    <property type="protein sequence ID" value="TDZ87338.1"/>
    <property type="molecule type" value="Genomic_DNA"/>
</dbReference>
<evidence type="ECO:0000313" key="1">
    <source>
        <dbReference type="EMBL" id="TDZ87338.1"/>
    </source>
</evidence>
<sequence>MDKIAYNRKEAAEALGISLYKLDEHKRNGDLCPRYDGTVPLYDPDDLKSFYKSLPSEPPTRL</sequence>